<evidence type="ECO:0000313" key="2">
    <source>
        <dbReference type="Proteomes" id="UP001152320"/>
    </source>
</evidence>
<dbReference type="EMBL" id="JAIZAY010000001">
    <property type="protein sequence ID" value="KAJ8048562.1"/>
    <property type="molecule type" value="Genomic_DNA"/>
</dbReference>
<proteinExistence type="predicted"/>
<keyword evidence="2" id="KW-1185">Reference proteome</keyword>
<dbReference type="Proteomes" id="UP001152320">
    <property type="component" value="Chromosome 1"/>
</dbReference>
<comment type="caution">
    <text evidence="1">The sequence shown here is derived from an EMBL/GenBank/DDBJ whole genome shotgun (WGS) entry which is preliminary data.</text>
</comment>
<organism evidence="1 2">
    <name type="scientific">Holothuria leucospilota</name>
    <name type="common">Black long sea cucumber</name>
    <name type="synonym">Mertensiothuria leucospilota</name>
    <dbReference type="NCBI Taxonomy" id="206669"/>
    <lineage>
        <taxon>Eukaryota</taxon>
        <taxon>Metazoa</taxon>
        <taxon>Echinodermata</taxon>
        <taxon>Eleutherozoa</taxon>
        <taxon>Echinozoa</taxon>
        <taxon>Holothuroidea</taxon>
        <taxon>Aspidochirotacea</taxon>
        <taxon>Aspidochirotida</taxon>
        <taxon>Holothuriidae</taxon>
        <taxon>Holothuria</taxon>
    </lineage>
</organism>
<sequence length="97" mass="11914">MRQLPPMARVVLPVEIICFQNRLKERINNVWHPTQQTIFYFLFWNDLFNYLVSHQYCRHIKSVVEIDFETRLYRQRRFLSSRTIRVSGSTLSILKYF</sequence>
<evidence type="ECO:0000313" key="1">
    <source>
        <dbReference type="EMBL" id="KAJ8048562.1"/>
    </source>
</evidence>
<dbReference type="AlphaFoldDB" id="A0A9Q1CND6"/>
<name>A0A9Q1CND6_HOLLE</name>
<gene>
    <name evidence="1" type="ORF">HOLleu_00926</name>
</gene>
<protein>
    <submittedName>
        <fullName evidence="1">Uncharacterized protein</fullName>
    </submittedName>
</protein>
<accession>A0A9Q1CND6</accession>
<reference evidence="1" key="1">
    <citation type="submission" date="2021-10" db="EMBL/GenBank/DDBJ databases">
        <title>Tropical sea cucumber genome reveals ecological adaptation and Cuvierian tubules defense mechanism.</title>
        <authorList>
            <person name="Chen T."/>
        </authorList>
    </citation>
    <scope>NUCLEOTIDE SEQUENCE</scope>
    <source>
        <strain evidence="1">Nanhai2018</strain>
        <tissue evidence="1">Muscle</tissue>
    </source>
</reference>